<feature type="signal peptide" evidence="2">
    <location>
        <begin position="1"/>
        <end position="26"/>
    </location>
</feature>
<dbReference type="InterPro" id="IPR011990">
    <property type="entry name" value="TPR-like_helical_dom_sf"/>
</dbReference>
<dbReference type="Proteomes" id="UP000315344">
    <property type="component" value="Unassembled WGS sequence"/>
</dbReference>
<dbReference type="InterPro" id="IPR019734">
    <property type="entry name" value="TPR_rpt"/>
</dbReference>
<keyword evidence="2" id="KW-0732">Signal</keyword>
<feature type="repeat" description="TPR" evidence="1">
    <location>
        <begin position="98"/>
        <end position="131"/>
    </location>
</feature>
<dbReference type="SMART" id="SM00028">
    <property type="entry name" value="TPR"/>
    <property type="match status" value="3"/>
</dbReference>
<dbReference type="AlphaFoldDB" id="A0A533IA90"/>
<reference evidence="3 4" key="1">
    <citation type="journal article" date="2017" name="Nat. Commun.">
        <title>In situ click chemistry generation of cyclooxygenase-2 inhibitors.</title>
        <authorList>
            <person name="Bhardwaj A."/>
            <person name="Kaur J."/>
            <person name="Wuest M."/>
            <person name="Wuest F."/>
        </authorList>
    </citation>
    <scope>NUCLEOTIDE SEQUENCE [LARGE SCALE GENOMIC DNA]</scope>
    <source>
        <strain evidence="3">S2_012_000_R3_94</strain>
    </source>
</reference>
<dbReference type="Gene3D" id="1.25.40.10">
    <property type="entry name" value="Tetratricopeptide repeat domain"/>
    <property type="match status" value="1"/>
</dbReference>
<evidence type="ECO:0000256" key="1">
    <source>
        <dbReference type="PROSITE-ProRule" id="PRU00339"/>
    </source>
</evidence>
<dbReference type="Pfam" id="PF13432">
    <property type="entry name" value="TPR_16"/>
    <property type="match status" value="1"/>
</dbReference>
<dbReference type="SUPFAM" id="SSF48452">
    <property type="entry name" value="TPR-like"/>
    <property type="match status" value="1"/>
</dbReference>
<name>A0A533IA90_PARDE</name>
<dbReference type="EMBL" id="VAFL01000003">
    <property type="protein sequence ID" value="TKW67755.1"/>
    <property type="molecule type" value="Genomic_DNA"/>
</dbReference>
<comment type="caution">
    <text evidence="3">The sequence shown here is derived from an EMBL/GenBank/DDBJ whole genome shotgun (WGS) entry which is preliminary data.</text>
</comment>
<keyword evidence="1" id="KW-0802">TPR repeat</keyword>
<accession>A0A533IA90</accession>
<sequence>MSRRTLIFHCAVTAFATAFGLAQAFAAPPDPALFEVLAQKDGEAWIEAEAQILTAWENTGSEPLNMIQMRGENALDEGDYPSAIGHLSALVDHAPDHAMGYQLRGLAFWLNGDYGPAALDISRALELEPKQYLALTQLGAMLEELGDNARASEALRRSLEINPHQQDAIDATARLDAAETGTDI</sequence>
<evidence type="ECO:0000256" key="2">
    <source>
        <dbReference type="SAM" id="SignalP"/>
    </source>
</evidence>
<evidence type="ECO:0000313" key="4">
    <source>
        <dbReference type="Proteomes" id="UP000315344"/>
    </source>
</evidence>
<feature type="chain" id="PRO_5021984031" evidence="2">
    <location>
        <begin position="27"/>
        <end position="184"/>
    </location>
</feature>
<gene>
    <name evidence="3" type="ORF">DI616_05435</name>
</gene>
<protein>
    <submittedName>
        <fullName evidence="3">Uncharacterized protein</fullName>
    </submittedName>
</protein>
<dbReference type="PROSITE" id="PS50005">
    <property type="entry name" value="TPR"/>
    <property type="match status" value="2"/>
</dbReference>
<dbReference type="Pfam" id="PF13181">
    <property type="entry name" value="TPR_8"/>
    <property type="match status" value="1"/>
</dbReference>
<feature type="repeat" description="TPR" evidence="1">
    <location>
        <begin position="132"/>
        <end position="165"/>
    </location>
</feature>
<organism evidence="3 4">
    <name type="scientific">Paracoccus denitrificans</name>
    <dbReference type="NCBI Taxonomy" id="266"/>
    <lineage>
        <taxon>Bacteria</taxon>
        <taxon>Pseudomonadati</taxon>
        <taxon>Pseudomonadota</taxon>
        <taxon>Alphaproteobacteria</taxon>
        <taxon>Rhodobacterales</taxon>
        <taxon>Paracoccaceae</taxon>
        <taxon>Paracoccus</taxon>
    </lineage>
</organism>
<proteinExistence type="predicted"/>
<evidence type="ECO:0000313" key="3">
    <source>
        <dbReference type="EMBL" id="TKW67755.1"/>
    </source>
</evidence>